<sequence>MTETKAETAPKAAKELLALNPKQESEFKKKVQEAKKNKSSRGNPLTPGVIYVGHLPPGLFEPQLKTYFQQFGTVLRLRLSRSKKTGGSKGYAFVEFDCDEVAKIVAETMNNYLMGERLIKCHVIPPEKVHEKLFVGSQREFKKPSHPAVARYNKKRTAEQITKMKEKLVQKESKLRKRLAAQGIDYDFPGFAAQVPQKKKSSDPMNASTCSDTTPVCTPSLLERRKSMVVDDDADDEIVIKMPAAEKDEECSSSSEEDADKDEDDESESEEPSEEDAEADFPGANIIPGPTAHAHDDPILVPQAAFRVERVRERDRRRSCKADSTHLQRLTRAVCPEQPRRLHTIWMMEPSMENCLAQVLQKDMGRRLQVGQEIIDYIMDKEKSHDLEQDQTALDKMVDGIASSWVNSSNFKGGVQGASKQMPKPPQLTPLDAKEQRLYQLLPSDRASHPISKGAPATLMEETHFGRLYPRSCPFGHYPKFMTIGPVTKGSPAGVQHALGTGLTYCQAMRTKLLLRSYRDRTALSKGSPDPILSGALPTEYHEGHGRMPSPDPQSTCGLVGQTPINPQAPCGGYRAGPVFHDQDENRIVPPESEGRLSAEFSSPPRQPHNIQRFEVLRADLIHPRRLATEELANYLSDFGLGDGRVHLRDPSLRFLIGRQVGGIEEILEVALLGLDLLSALVTRLQERFKTHVGTVLPSLIDRLGDAKDQVRDQDQTLLLKIMEQAATPQYVWDRMLGGFKHKNNRSREGVCLCLIATLNTYGAHGLTLSKIVPHICNLLGDPTSQVRDGAMSCLVEIYRHVGERVRMDLSKKGLPQSRLNVIFSRFDEVQRSGNMIPSSGSGAQTISLYVEMRIRQVMHVRFFVSVAADKNFEDEDSVDGGRSSSSSSSKAPPSGRRTVMSSVRRPSSATTAKATVKEAGAGAVDEEDFIKAFEDVPSVQIYSNRELEDQLTKIREVLSDDKHDWEHRVVALKKVRSLMLAGAAEYEGFPQQLRLLEAPFKLSAKDLRSQVVREACITLGHLSSMLGNKFDHGAESIMPTLLNLVPNSAKVMATSGMAAIRLILRHTHYPRLIPIITSNCTSKSVAVRRRCYEFLDLMLQEWHTNTLERHVAVLTETIKKGIHDADSEARSIARKCYWGFHGHYSREAEHLFQALESTYQKALQSHLKSSDSIVSLPQSDRSSSSSQESLNRPFSVKSVIGGSMTRSKLVSTRVPTTPGPLQRSRSDIDVNAASSAKSRLSTVPASSPFSSASALPPGSYASLGNISRVRTRRQSSGSVGGASTSVVDSRGRSRAKVVSQSQRMYLHPTHAPTGSRSSSPGKLLGHSSYGRIPRASASASTTPAEKRSRIPRSQGCSRETSPSRLGLASLCGKALLPAALSYRTLARSRIPRPSMSQGCSRDTSRESSRDTSPARGFTPLDRYGLIHQARISASVNAMRVLNTGTEVEAAVADALRKPLRRRYESPGMYSDDDANSDASSACSERSYGSRNGGIPHYLRQTEDVAEILNHCASSNWSERKEGLLGLQNLLKSQRILSRVELKRLCEIFTRMFADPHSKVFSMFLETLVDFITVHREDLQDWLFVLLTQLLKKMGADLLGSVQAKVQKALDITRESFPFDQQFNILMRFIVDQTQTPNLKVKVAILKYIECLARQMDPTDFVNSSETRLAVSRIITWTTEPKSSDVRKAAQVVLIALFELNTPEFTMLLGALPKTFQDGATKLLHNHLKNSSNTSSSVGSPSNTIGRTPPRHTSSRTSPLTSPTNCSHGGLSPSMMEYDTENMNSEEIYSSLRGVTEAIQSFSYRSQEDLNEPIRQEGKRDDAVTVGQDHSDLVADLLKELSNHNERSEERKGALVELLKITREDSLAVWDEHFKTILLLLLETLGDKDHTIRAMALRVLKEILRNQPARFKNYAELTIMKTLEAHKDSHKEVVRAAEEAASTLAGSIHPEQCIKVLCPIVQTADYPINLAAIKMQTKVIERIAKDSLLQLLPDIIPGLLQGYDNTESSVRKASVFCLVAIYSVIGEELKPHLAQLTGSKVKPCNGTSTGALGATLPSCPSIYEHMHQSAEVTITFIIPILSPSSFPLVSFREALAPFLKNEEARIMAENGAKRTPFQYILCAATSPAVKQQEEILTYLNQGQSYEIRMLNRKLVEYTDISSKYVKSIVRVVFHDRRLQCMEHQQLEGWRWNRPGDRILDIDIPLSVGIMEPRSHPLHLNTIEFLWDPVKNASVFIQVNCISTEFTPRKHGGEKGVPFRIQVDTFTTNEQGEYMEHVHSSSCQVKVFKPKGADRKLKTDREKIEKKALQDREKYQPAHETTLLKECSPWPDALNLSNHSSSSAPSPVYHSSPTSCSFTDGNCSPNQQGELLTPGYSDHLLPSSSPQDTQQWLHRHRFSPFSRLFSRFSGADLLRMSREDLIQICGPADGIRLFNTMKGRCIQPRLTIYVCQQQARHQPTIKPGGGDGSNAIVETSTVYHALYLEELTLLDLSEKIAMLYSITPQQITHIYRQKPTGIHVLVSDEVSLHHHYQTVILHSGCCHSMLDLYSIQGVNGCPVSPGMVQNFREETSFILSTIRGNSFYSQAFLSQLTVLDKHSVRKAQLDRCVKGCVVPRTEDTPGLRTQDRKSLLICKERTSASMEEMKSQEDLSPHIEDWSTHQVREWILKLGDVDERFAQLLFQQDISGRSLLLLDSTDLKEMGVTFGPAKLIIYARDELIKSKKEEPTSLTNLPGRPCKPYPFCRYHDTYRYRKSSILDITESGASDFIEPCHEYKAFINTTDETKMTKFTDEVIRFAAACMNSRTNGTIHFGIGDKPDFIHGQVLGVVVGDRESYANDLMSAIDGYFEYKHKQTAQMCIKPPRFVEVLNNNMTSSDECVIEVDIVPESRVCEENVYHTFNMDTKKARKKAKGKETVKADTKPSKQFFVRDGGSSRDLLATTTSAKPMEEYTKFVDSMAQRSQLRKQAEENHLSVIKSSTQGSRLSHMITGGTLSLDNSHFERYVIVTNKSHSIQFESLGFLVELNPTAVLDFDPESARHGLQRHFELQSTVNVHLPAQYKITEGVEDIANKLKLTRNTSWVFCNGDMDKETPSDINQWLMDKGASIRDVISFLCRKDVLPNKRFLVIFLLLSTVSEKMDPLVETFSTFWQELKGTDQILCLCDSEKACTSWTNLIEARCGISISSRCIYKLSFSEVNGTVLSLLSKNRRSSRFLPCGGGSKVLLDKKVERSLSTLEVLCVNQCEGGHDDRIVIEENFYKGGKVSWWNFYFSEQPGSTPFIKRDKFDFIVNTIIPDLCSLRKACVLFNLMHVPGCGGTTLAMHTLWAHRDKFRCAVLRDSNADFAEAAEQVVKLLMFDHEEKLPRLPILLMIDDFDDKEKVFNLQQLIEKECAKKDTQSKCAQVIILNCMRSESSEQSGQTEDTVFIGNNLSEKEQKLFEEKLVEIEKTHKNAETFYAFMIMKKNFKPEYIEGVARNTLKSFNMNQKHAQLLAVLVLLSVYCKGGSLSVSLCEEFLGLQPKPICGTIKVEEGFGKFSPLIVRCSVEGKVEFKAVKMIHSSIARQCSQELTTAHKVSKAEITDLLLTTNTFYESTQGKDKLLQDVHTILVKRHHSVEEESQFSPLIQDISSETPGMEEMVLQNASKRFEKDAVVSQLLARYCYLKKKKFSEAKFWAGRARDLSKDNSYIADTSAQVIKHELKNAIANYKDEPIRPNELESFLTMAQLAINAFKETQSLAKKESLQRLQIKTDHCPFNTSGCLGEIQVGVLVIDVLAKTPIFSSDNVRHDIMSKVLSGELKLVDVERYDKWLNKHKSYYSVLRQFEEDVLNNLKYRMKLNIDFLDSFYVNLGSRFGMKDSREQVAQKELFRCFREYAKVFCKTDSADLLKTNKAMSTMLKLHLARQYLEKQKADTYCGILSYLSSDTSPEIMVKIAKQYEFVCAPERNPTVRDRINFIYINVVLSCIKLESVIQPYHKLIHLLCQVLREPTPFSDNLSLHFIAVVLLWPQQWPHSSTSPECKGLGQYISQMRNSFKREMKEVYNGKRPINHFFLGKKQGYERLVHLGEIKSCIVAGQEQFASLWENGKIWKEKKLEELLCRVTGEVTRDWQILADTCIPDLKVEVTPMFRSQLSGCTQGSKVSFFIGFSMKGPVALDIY</sequence>
<reference evidence="1" key="1">
    <citation type="submission" date="2022-04" db="EMBL/GenBank/DDBJ databases">
        <title>Jade perch genome.</title>
        <authorList>
            <person name="Chao B."/>
        </authorList>
    </citation>
    <scope>NUCLEOTIDE SEQUENCE</scope>
    <source>
        <strain evidence="1">CB-2022</strain>
    </source>
</reference>
<name>A0ACB8VLN6_9TELE</name>
<protein>
    <submittedName>
        <fullName evidence="1">Uncharacterized protein</fullName>
    </submittedName>
</protein>
<keyword evidence="2" id="KW-1185">Reference proteome</keyword>
<evidence type="ECO:0000313" key="1">
    <source>
        <dbReference type="EMBL" id="KAI3356577.1"/>
    </source>
</evidence>
<accession>A0ACB8VLN6</accession>
<dbReference type="EMBL" id="CM041550">
    <property type="protein sequence ID" value="KAI3356577.1"/>
    <property type="molecule type" value="Genomic_DNA"/>
</dbReference>
<gene>
    <name evidence="1" type="ORF">L3Q82_017779</name>
</gene>
<proteinExistence type="predicted"/>
<dbReference type="Proteomes" id="UP000831701">
    <property type="component" value="Chromosome 20"/>
</dbReference>
<evidence type="ECO:0000313" key="2">
    <source>
        <dbReference type="Proteomes" id="UP000831701"/>
    </source>
</evidence>
<comment type="caution">
    <text evidence="1">The sequence shown here is derived from an EMBL/GenBank/DDBJ whole genome shotgun (WGS) entry which is preliminary data.</text>
</comment>
<organism evidence="1 2">
    <name type="scientific">Scortum barcoo</name>
    <name type="common">barcoo grunter</name>
    <dbReference type="NCBI Taxonomy" id="214431"/>
    <lineage>
        <taxon>Eukaryota</taxon>
        <taxon>Metazoa</taxon>
        <taxon>Chordata</taxon>
        <taxon>Craniata</taxon>
        <taxon>Vertebrata</taxon>
        <taxon>Euteleostomi</taxon>
        <taxon>Actinopterygii</taxon>
        <taxon>Neopterygii</taxon>
        <taxon>Teleostei</taxon>
        <taxon>Neoteleostei</taxon>
        <taxon>Acanthomorphata</taxon>
        <taxon>Eupercaria</taxon>
        <taxon>Centrarchiformes</taxon>
        <taxon>Terapontoidei</taxon>
        <taxon>Terapontidae</taxon>
        <taxon>Scortum</taxon>
    </lineage>
</organism>